<dbReference type="OrthoDB" id="6124038at2759"/>
<feature type="compositionally biased region" description="Basic and acidic residues" evidence="1">
    <location>
        <begin position="1132"/>
        <end position="1177"/>
    </location>
</feature>
<feature type="compositionally biased region" description="Low complexity" evidence="1">
    <location>
        <begin position="582"/>
        <end position="601"/>
    </location>
</feature>
<protein>
    <submittedName>
        <fullName evidence="2">Uncharacterized protein</fullName>
    </submittedName>
</protein>
<feature type="region of interest" description="Disordered" evidence="1">
    <location>
        <begin position="505"/>
        <end position="840"/>
    </location>
</feature>
<accession>A0A210PRI1</accession>
<organism evidence="2 3">
    <name type="scientific">Mizuhopecten yessoensis</name>
    <name type="common">Japanese scallop</name>
    <name type="synonym">Patinopecten yessoensis</name>
    <dbReference type="NCBI Taxonomy" id="6573"/>
    <lineage>
        <taxon>Eukaryota</taxon>
        <taxon>Metazoa</taxon>
        <taxon>Spiralia</taxon>
        <taxon>Lophotrochozoa</taxon>
        <taxon>Mollusca</taxon>
        <taxon>Bivalvia</taxon>
        <taxon>Autobranchia</taxon>
        <taxon>Pteriomorphia</taxon>
        <taxon>Pectinida</taxon>
        <taxon>Pectinoidea</taxon>
        <taxon>Pectinidae</taxon>
        <taxon>Mizuhopecten</taxon>
    </lineage>
</organism>
<feature type="compositionally biased region" description="Polar residues" evidence="1">
    <location>
        <begin position="543"/>
        <end position="565"/>
    </location>
</feature>
<dbReference type="EMBL" id="NEDP02005542">
    <property type="protein sequence ID" value="OWF39117.1"/>
    <property type="molecule type" value="Genomic_DNA"/>
</dbReference>
<feature type="compositionally biased region" description="Basic and acidic residues" evidence="1">
    <location>
        <begin position="179"/>
        <end position="197"/>
    </location>
</feature>
<dbReference type="Proteomes" id="UP000242188">
    <property type="component" value="Unassembled WGS sequence"/>
</dbReference>
<feature type="compositionally biased region" description="Polar residues" evidence="1">
    <location>
        <begin position="314"/>
        <end position="338"/>
    </location>
</feature>
<feature type="region of interest" description="Disordered" evidence="1">
    <location>
        <begin position="121"/>
        <end position="476"/>
    </location>
</feature>
<sequence length="1192" mass="139831">MADWITQVHHHTMSSAMVGNGYQQNYNTYNGQPAPNQGQNVMATGVLSNSDEHHQNIQEFLGSQRQREYNQMLQKQDGYHEPHPSSRPPANEQQYYSSSPSQPQSVQKLLAVKKQIESEMKELQIQSGEEEENTEDEQDEQKKGIHKETNRKKKLPKRKNIPRELIVHKRGLQTPPWAEHFDVKEIKTADKVGHGNEKSMNLSEQKGILEEQPWYQNHQKNRRVTPIEKESSKNHHHHEKYEPSQLSQSEGRSWNKNKNDLERSHGRNKYPHNQTDESKLNGQKHSNPVQKGPQTGSYPENKGQRSVTRESESHLWNNTRRMQYNKNHPWNEQQSQDISLDDYEQQTRGQGQQRENRSFHPSQQGEHRQSRGHLDNGQRVEGHQDEGLQRKCIDQKQGSQAKSQERKKYENQSDRGQIDRGQSDRAQWDKSQWDEGQLSKAQLEKNHKEEINYRHSNNQQEEDTTEEGKHFDDFMPFGGMLRRRKVDPVTLKSEFLEETRKSYKELTMKEQNPSPRRMPTPPHGLDIVSQSERTRQAREKQRQYGQELQKQTQEQMFKKIQNNISVIDRTGQLPEAPNQYNHVAPQQHAIPPPQQHASPSSRNIAPQHPPPQTASPPPPQHHKMLPHPPQHSQMLPPPTQHTQMYPPQQHPSQMLPPQSPRKPPQLHHTQMSNSYAEHHQATPAGSRSPPPRQRSHPTPQRTEHGYHPEYNGKQQSSIESRDGHRPPPHPRRHATPDRPDWARGPPPRQDGTPTGRSSFRENIPDIHLESYRKNPFEENRRGERNREYNEFLSQKEVKAQSKREQIDNLRRQPAVQPKFDKYASSDSHQQHRKQLESELRDQYQSFLSQLPPKPIVRHIPSGKSDVDVNFENQKAFPMGNDYAVKQKKLKEEWRKSYEAQKDKISRDEDARSRREETFRESWERSMESPPIVPAGTYDLKREKIRQGLQADYQVYLASQQPANRSKEFWSSNDNPKIYPTSGEYRRRGEKMKEELREEFHVFMDKQEQPKERKKVFGEQGSVLFVSQYPDTKKHMNAERKRDMLEHLEKKKGEVPRRQGDPSMDEKNMFSDLGKSQDAHKKKIHENAKQDYRNYVDHAFPEGLNRGEPTFAARKAPPDSWYDAQPPTHRRSPPRDYRPDQENHQRHNHDAYAERLDQARANEALYRKHDHQMNDHGHRQPPPSQAQAPYALY</sequence>
<feature type="region of interest" description="Disordered" evidence="1">
    <location>
        <begin position="1048"/>
        <end position="1192"/>
    </location>
</feature>
<gene>
    <name evidence="2" type="ORF">KP79_PYT02313</name>
</gene>
<feature type="compositionally biased region" description="Basic and acidic residues" evidence="1">
    <location>
        <begin position="896"/>
        <end position="926"/>
    </location>
</feature>
<comment type="caution">
    <text evidence="2">The sequence shown here is derived from an EMBL/GenBank/DDBJ whole genome shotgun (WGS) entry which is preliminary data.</text>
</comment>
<feature type="compositionally biased region" description="Basic and acidic residues" evidence="1">
    <location>
        <begin position="365"/>
        <end position="394"/>
    </location>
</feature>
<keyword evidence="3" id="KW-1185">Reference proteome</keyword>
<dbReference type="AlphaFoldDB" id="A0A210PRI1"/>
<feature type="compositionally biased region" description="Basic and acidic residues" evidence="1">
    <location>
        <begin position="442"/>
        <end position="453"/>
    </location>
</feature>
<feature type="compositionally biased region" description="Pro residues" evidence="1">
    <location>
        <begin position="607"/>
        <end position="619"/>
    </location>
</feature>
<evidence type="ECO:0000313" key="2">
    <source>
        <dbReference type="EMBL" id="OWF39117.1"/>
    </source>
</evidence>
<feature type="compositionally biased region" description="Basic and acidic residues" evidence="1">
    <location>
        <begin position="758"/>
        <end position="810"/>
    </location>
</feature>
<name>A0A210PRI1_MIZYE</name>
<evidence type="ECO:0000256" key="1">
    <source>
        <dbReference type="SAM" id="MobiDB-lite"/>
    </source>
</evidence>
<feature type="compositionally biased region" description="Basic and acidic residues" evidence="1">
    <location>
        <begin position="403"/>
        <end position="433"/>
    </location>
</feature>
<evidence type="ECO:0000313" key="3">
    <source>
        <dbReference type="Proteomes" id="UP000242188"/>
    </source>
</evidence>
<feature type="compositionally biased region" description="Polar residues" evidence="1">
    <location>
        <begin position="640"/>
        <end position="656"/>
    </location>
</feature>
<proteinExistence type="predicted"/>
<feature type="region of interest" description="Disordered" evidence="1">
    <location>
        <begin position="75"/>
        <end position="108"/>
    </location>
</feature>
<feature type="compositionally biased region" description="Acidic residues" evidence="1">
    <location>
        <begin position="128"/>
        <end position="139"/>
    </location>
</feature>
<feature type="compositionally biased region" description="Basic and acidic residues" evidence="1">
    <location>
        <begin position="1048"/>
        <end position="1099"/>
    </location>
</feature>
<feature type="region of interest" description="Disordered" evidence="1">
    <location>
        <begin position="896"/>
        <end position="929"/>
    </location>
</feature>
<feature type="compositionally biased region" description="Polar residues" evidence="1">
    <location>
        <begin position="280"/>
        <end position="298"/>
    </location>
</feature>
<feature type="compositionally biased region" description="Polar residues" evidence="1">
    <location>
        <begin position="244"/>
        <end position="256"/>
    </location>
</feature>
<feature type="compositionally biased region" description="Basic residues" evidence="1">
    <location>
        <begin position="149"/>
        <end position="160"/>
    </location>
</feature>
<feature type="compositionally biased region" description="Basic and acidic residues" evidence="1">
    <location>
        <begin position="532"/>
        <end position="542"/>
    </location>
</feature>
<feature type="compositionally biased region" description="Low complexity" evidence="1">
    <location>
        <begin position="93"/>
        <end position="107"/>
    </location>
</feature>
<reference evidence="2 3" key="1">
    <citation type="journal article" date="2017" name="Nat. Ecol. Evol.">
        <title>Scallop genome provides insights into evolution of bilaterian karyotype and development.</title>
        <authorList>
            <person name="Wang S."/>
            <person name="Zhang J."/>
            <person name="Jiao W."/>
            <person name="Li J."/>
            <person name="Xun X."/>
            <person name="Sun Y."/>
            <person name="Guo X."/>
            <person name="Huan P."/>
            <person name="Dong B."/>
            <person name="Zhang L."/>
            <person name="Hu X."/>
            <person name="Sun X."/>
            <person name="Wang J."/>
            <person name="Zhao C."/>
            <person name="Wang Y."/>
            <person name="Wang D."/>
            <person name="Huang X."/>
            <person name="Wang R."/>
            <person name="Lv J."/>
            <person name="Li Y."/>
            <person name="Zhang Z."/>
            <person name="Liu B."/>
            <person name="Lu W."/>
            <person name="Hui Y."/>
            <person name="Liang J."/>
            <person name="Zhou Z."/>
            <person name="Hou R."/>
            <person name="Li X."/>
            <person name="Liu Y."/>
            <person name="Li H."/>
            <person name="Ning X."/>
            <person name="Lin Y."/>
            <person name="Zhao L."/>
            <person name="Xing Q."/>
            <person name="Dou J."/>
            <person name="Li Y."/>
            <person name="Mao J."/>
            <person name="Guo H."/>
            <person name="Dou H."/>
            <person name="Li T."/>
            <person name="Mu C."/>
            <person name="Jiang W."/>
            <person name="Fu Q."/>
            <person name="Fu X."/>
            <person name="Miao Y."/>
            <person name="Liu J."/>
            <person name="Yu Q."/>
            <person name="Li R."/>
            <person name="Liao H."/>
            <person name="Li X."/>
            <person name="Kong Y."/>
            <person name="Jiang Z."/>
            <person name="Chourrout D."/>
            <person name="Li R."/>
            <person name="Bao Z."/>
        </authorList>
    </citation>
    <scope>NUCLEOTIDE SEQUENCE [LARGE SCALE GENOMIC DNA]</scope>
    <source>
        <strain evidence="2 3">PY_sf001</strain>
    </source>
</reference>